<keyword evidence="9" id="KW-1185">Reference proteome</keyword>
<evidence type="ECO:0000256" key="2">
    <source>
        <dbReference type="ARBA" id="ARBA00010271"/>
    </source>
</evidence>
<evidence type="ECO:0000259" key="7">
    <source>
        <dbReference type="Pfam" id="PF03016"/>
    </source>
</evidence>
<accession>A0ABP0UTZ3</accession>
<keyword evidence="4" id="KW-0333">Golgi apparatus</keyword>
<dbReference type="InterPro" id="IPR040911">
    <property type="entry name" value="Exostosin_GT47"/>
</dbReference>
<evidence type="ECO:0000313" key="9">
    <source>
        <dbReference type="Proteomes" id="UP001497512"/>
    </source>
</evidence>
<organism evidence="8 9">
    <name type="scientific">Sphagnum troendelagicum</name>
    <dbReference type="NCBI Taxonomy" id="128251"/>
    <lineage>
        <taxon>Eukaryota</taxon>
        <taxon>Viridiplantae</taxon>
        <taxon>Streptophyta</taxon>
        <taxon>Embryophyta</taxon>
        <taxon>Bryophyta</taxon>
        <taxon>Sphagnophytina</taxon>
        <taxon>Sphagnopsida</taxon>
        <taxon>Sphagnales</taxon>
        <taxon>Sphagnaceae</taxon>
        <taxon>Sphagnum</taxon>
    </lineage>
</organism>
<dbReference type="PANTHER" id="PTHR11062:SF249">
    <property type="entry name" value="OS08G0438600 PROTEIN"/>
    <property type="match status" value="1"/>
</dbReference>
<dbReference type="EMBL" id="OZ019898">
    <property type="protein sequence ID" value="CAK9229670.1"/>
    <property type="molecule type" value="Genomic_DNA"/>
</dbReference>
<reference evidence="8" key="1">
    <citation type="submission" date="2024-02" db="EMBL/GenBank/DDBJ databases">
        <authorList>
            <consortium name="ELIXIR-Norway"/>
            <consortium name="Elixir Norway"/>
        </authorList>
    </citation>
    <scope>NUCLEOTIDE SEQUENCE</scope>
</reference>
<keyword evidence="6" id="KW-0472">Membrane</keyword>
<proteinExistence type="inferred from homology"/>
<evidence type="ECO:0000256" key="1">
    <source>
        <dbReference type="ARBA" id="ARBA00004323"/>
    </source>
</evidence>
<protein>
    <recommendedName>
        <fullName evidence="7">Exostosin GT47 domain-containing protein</fullName>
    </recommendedName>
</protein>
<sequence length="584" mass="66154">MSMADEITCRAEKVTKRGGGTTGKESPPPPLLDRKQQQHLHDGNPPFLPLPVGTHDVQKGGDSTSYVRPLRGYENLMPRRSVVAVITLVAVFALSGSIIVARSLGVPVVEQQRVAAAAYIPYPKIGYPFQVSRIAAADEEEDPADQRSHFDEILTHSDGMRSGMDEPLNYAPPPGCDPLTAKLKVFMYDLPPEFHYGMIAKEKFPAGKVWPKDSSDIPEYPGGLYQQHSPEYWLTSDLFTSNLPGRHTPCTAFRVDDWRTADVIFVPFFASLSYNKFSKPELNSEENEELQRKLEHYLKRQPAWQTSGGVDHVIVIHHPNSMHIMRDALHSAMFVVADFGRYTPEIANITKDVVAPYKHVVLSYQDDHSTFNNRNTLLFFQGAIIRKQGGIIRQQLYELLKEEPGVHFESGNTQSDGIQSATKGMQSSKFCLHLAGDTPSSNRLFDAIASHCVPVVVSDEIELPYEDVLDYTEFCIFVKSENALQKGFVVKLLRSIKSEEWVKMWKRLKQVELHFRYQHPSEPDDAVNMVWKAIARKVPPLKFSLNKQSRYKRSFSITLRGTCEETYSACLYTRHKEPLLEVYH</sequence>
<gene>
    <name evidence="8" type="ORF">CSSPTR1EN2_LOCUS19849</name>
</gene>
<feature type="region of interest" description="Disordered" evidence="5">
    <location>
        <begin position="1"/>
        <end position="46"/>
    </location>
</feature>
<dbReference type="Pfam" id="PF03016">
    <property type="entry name" value="Exostosin_GT47"/>
    <property type="match status" value="1"/>
</dbReference>
<evidence type="ECO:0000256" key="3">
    <source>
        <dbReference type="ARBA" id="ARBA00022968"/>
    </source>
</evidence>
<feature type="transmembrane region" description="Helical" evidence="6">
    <location>
        <begin position="81"/>
        <end position="101"/>
    </location>
</feature>
<name>A0ABP0UTZ3_9BRYO</name>
<evidence type="ECO:0000313" key="8">
    <source>
        <dbReference type="EMBL" id="CAK9229670.1"/>
    </source>
</evidence>
<evidence type="ECO:0000256" key="5">
    <source>
        <dbReference type="SAM" id="MobiDB-lite"/>
    </source>
</evidence>
<feature type="compositionally biased region" description="Basic and acidic residues" evidence="5">
    <location>
        <begin position="32"/>
        <end position="42"/>
    </location>
</feature>
<keyword evidence="6" id="KW-1133">Transmembrane helix</keyword>
<keyword evidence="6" id="KW-0812">Transmembrane</keyword>
<dbReference type="PANTHER" id="PTHR11062">
    <property type="entry name" value="EXOSTOSIN HEPARAN SULFATE GLYCOSYLTRANSFERASE -RELATED"/>
    <property type="match status" value="1"/>
</dbReference>
<dbReference type="Proteomes" id="UP001497512">
    <property type="component" value="Chromosome 6"/>
</dbReference>
<comment type="subcellular location">
    <subcellularLocation>
        <location evidence="1">Golgi apparatus membrane</location>
        <topology evidence="1">Single-pass type II membrane protein</topology>
    </subcellularLocation>
</comment>
<keyword evidence="3" id="KW-0735">Signal-anchor</keyword>
<evidence type="ECO:0000256" key="4">
    <source>
        <dbReference type="ARBA" id="ARBA00023034"/>
    </source>
</evidence>
<comment type="similarity">
    <text evidence="2">Belongs to the glycosyltransferase 47 family.</text>
</comment>
<evidence type="ECO:0000256" key="6">
    <source>
        <dbReference type="SAM" id="Phobius"/>
    </source>
</evidence>
<dbReference type="InterPro" id="IPR004263">
    <property type="entry name" value="Exostosin"/>
</dbReference>
<feature type="domain" description="Exostosin GT47" evidence="7">
    <location>
        <begin position="181"/>
        <end position="491"/>
    </location>
</feature>